<feature type="non-terminal residue" evidence="3">
    <location>
        <position position="147"/>
    </location>
</feature>
<feature type="region of interest" description="Disordered" evidence="1">
    <location>
        <begin position="66"/>
        <end position="122"/>
    </location>
</feature>
<accession>A0ABN9RYM4</accession>
<keyword evidence="2" id="KW-0732">Signal</keyword>
<comment type="caution">
    <text evidence="3">The sequence shown here is derived from an EMBL/GenBank/DDBJ whole genome shotgun (WGS) entry which is preliminary data.</text>
</comment>
<evidence type="ECO:0000313" key="4">
    <source>
        <dbReference type="Proteomes" id="UP001189429"/>
    </source>
</evidence>
<protein>
    <recommendedName>
        <fullName evidence="5">Secreted protein</fullName>
    </recommendedName>
</protein>
<feature type="chain" id="PRO_5046656619" description="Secreted protein" evidence="2">
    <location>
        <begin position="18"/>
        <end position="147"/>
    </location>
</feature>
<feature type="compositionally biased region" description="Basic and acidic residues" evidence="1">
    <location>
        <begin position="66"/>
        <end position="79"/>
    </location>
</feature>
<sequence>MLVLVLVLLPETGGALGIRLNSGNRRASNVVCCSSPSGQGSCTYLRGLVPSPACAGQPGRAALGRRLGEEDGRGREVKVARASPAQVRPDRGREHTDGCASGERRPRAGPPGRPAAQAQQALATSASRRGVCDCDCGLGCAGHGSKF</sequence>
<name>A0ABN9RYM4_9DINO</name>
<dbReference type="EMBL" id="CAUYUJ010008324">
    <property type="protein sequence ID" value="CAK0823568.1"/>
    <property type="molecule type" value="Genomic_DNA"/>
</dbReference>
<organism evidence="3 4">
    <name type="scientific">Prorocentrum cordatum</name>
    <dbReference type="NCBI Taxonomy" id="2364126"/>
    <lineage>
        <taxon>Eukaryota</taxon>
        <taxon>Sar</taxon>
        <taxon>Alveolata</taxon>
        <taxon>Dinophyceae</taxon>
        <taxon>Prorocentrales</taxon>
        <taxon>Prorocentraceae</taxon>
        <taxon>Prorocentrum</taxon>
    </lineage>
</organism>
<evidence type="ECO:0000256" key="2">
    <source>
        <dbReference type="SAM" id="SignalP"/>
    </source>
</evidence>
<gene>
    <name evidence="3" type="ORF">PCOR1329_LOCUS24229</name>
</gene>
<reference evidence="3" key="1">
    <citation type="submission" date="2023-10" db="EMBL/GenBank/DDBJ databases">
        <authorList>
            <person name="Chen Y."/>
            <person name="Shah S."/>
            <person name="Dougan E. K."/>
            <person name="Thang M."/>
            <person name="Chan C."/>
        </authorList>
    </citation>
    <scope>NUCLEOTIDE SEQUENCE [LARGE SCALE GENOMIC DNA]</scope>
</reference>
<proteinExistence type="predicted"/>
<dbReference type="Proteomes" id="UP001189429">
    <property type="component" value="Unassembled WGS sequence"/>
</dbReference>
<feature type="compositionally biased region" description="Basic and acidic residues" evidence="1">
    <location>
        <begin position="88"/>
        <end position="106"/>
    </location>
</feature>
<evidence type="ECO:0000256" key="1">
    <source>
        <dbReference type="SAM" id="MobiDB-lite"/>
    </source>
</evidence>
<keyword evidence="4" id="KW-1185">Reference proteome</keyword>
<evidence type="ECO:0000313" key="3">
    <source>
        <dbReference type="EMBL" id="CAK0823568.1"/>
    </source>
</evidence>
<evidence type="ECO:0008006" key="5">
    <source>
        <dbReference type="Google" id="ProtNLM"/>
    </source>
</evidence>
<feature type="signal peptide" evidence="2">
    <location>
        <begin position="1"/>
        <end position="17"/>
    </location>
</feature>